<evidence type="ECO:0000256" key="5">
    <source>
        <dbReference type="RuleBase" id="RU361235"/>
    </source>
</evidence>
<gene>
    <name evidence="7" type="ORF">HUG17_6152</name>
</gene>
<dbReference type="InterPro" id="IPR019819">
    <property type="entry name" value="Carboxylesterase_B_CS"/>
</dbReference>
<dbReference type="Pfam" id="PF00135">
    <property type="entry name" value="COesterase"/>
    <property type="match status" value="1"/>
</dbReference>
<dbReference type="InterPro" id="IPR019826">
    <property type="entry name" value="Carboxylesterase_B_AS"/>
</dbReference>
<dbReference type="InterPro" id="IPR050654">
    <property type="entry name" value="AChE-related_enzymes"/>
</dbReference>
<dbReference type="AlphaFoldDB" id="A0A9D4P622"/>
<dbReference type="GO" id="GO:0005615">
    <property type="term" value="C:extracellular space"/>
    <property type="evidence" value="ECO:0007669"/>
    <property type="project" value="TreeGrafter"/>
</dbReference>
<dbReference type="PROSITE" id="PS00941">
    <property type="entry name" value="CARBOXYLESTERASE_B_2"/>
    <property type="match status" value="1"/>
</dbReference>
<evidence type="ECO:0000259" key="6">
    <source>
        <dbReference type="Pfam" id="PF00135"/>
    </source>
</evidence>
<keyword evidence="2" id="KW-0719">Serine esterase</keyword>
<dbReference type="PANTHER" id="PTHR43918:SF4">
    <property type="entry name" value="CARBOXYLIC ESTER HYDROLASE"/>
    <property type="match status" value="1"/>
</dbReference>
<evidence type="ECO:0000256" key="2">
    <source>
        <dbReference type="ARBA" id="ARBA00022487"/>
    </source>
</evidence>
<comment type="similarity">
    <text evidence="1 5">Belongs to the type-B carboxylesterase/lipase family.</text>
</comment>
<evidence type="ECO:0000256" key="4">
    <source>
        <dbReference type="ARBA" id="ARBA00023180"/>
    </source>
</evidence>
<dbReference type="PROSITE" id="PS00122">
    <property type="entry name" value="CARBOXYLESTERASE_B_1"/>
    <property type="match status" value="1"/>
</dbReference>
<evidence type="ECO:0000313" key="7">
    <source>
        <dbReference type="EMBL" id="KAH7643790.1"/>
    </source>
</evidence>
<dbReference type="SUPFAM" id="SSF53474">
    <property type="entry name" value="alpha/beta-Hydrolases"/>
    <property type="match status" value="1"/>
</dbReference>
<keyword evidence="3 5" id="KW-0378">Hydrolase</keyword>
<reference evidence="7" key="1">
    <citation type="submission" date="2020-06" db="EMBL/GenBank/DDBJ databases">
        <authorList>
            <person name="Ji K."/>
            <person name="Li J."/>
        </authorList>
    </citation>
    <scope>NUCLEOTIDE SEQUENCE</scope>
    <source>
        <strain evidence="7">JKM2019</strain>
        <tissue evidence="7">Whole body</tissue>
    </source>
</reference>
<reference evidence="7" key="2">
    <citation type="journal article" date="2021" name="World Allergy Organ. J.">
        <title>Chromosome-level assembly of Dermatophagoides farinae genome and transcriptome reveals two novel allergens Der f 37 and Der f 39.</title>
        <authorList>
            <person name="Chen J."/>
            <person name="Cai Z."/>
            <person name="Fan D."/>
            <person name="Hu J."/>
            <person name="Hou Y."/>
            <person name="He Y."/>
            <person name="Zhang Z."/>
            <person name="Zhao Z."/>
            <person name="Gao P."/>
            <person name="Hu W."/>
            <person name="Sun J."/>
            <person name="Li J."/>
            <person name="Ji K."/>
        </authorList>
    </citation>
    <scope>NUCLEOTIDE SEQUENCE</scope>
    <source>
        <strain evidence="7">JKM2019</strain>
    </source>
</reference>
<dbReference type="EC" id="3.1.1.-" evidence="5"/>
<feature type="domain" description="Carboxylesterase type B" evidence="6">
    <location>
        <begin position="32"/>
        <end position="533"/>
    </location>
</feature>
<dbReference type="Gene3D" id="3.40.50.1820">
    <property type="entry name" value="alpha/beta hydrolase"/>
    <property type="match status" value="1"/>
</dbReference>
<keyword evidence="4" id="KW-0325">Glycoprotein</keyword>
<organism evidence="7">
    <name type="scientific">Dermatophagoides farinae</name>
    <name type="common">American house dust mite</name>
    <dbReference type="NCBI Taxonomy" id="6954"/>
    <lineage>
        <taxon>Eukaryota</taxon>
        <taxon>Metazoa</taxon>
        <taxon>Ecdysozoa</taxon>
        <taxon>Arthropoda</taxon>
        <taxon>Chelicerata</taxon>
        <taxon>Arachnida</taxon>
        <taxon>Acari</taxon>
        <taxon>Acariformes</taxon>
        <taxon>Sarcoptiformes</taxon>
        <taxon>Astigmata</taxon>
        <taxon>Psoroptidia</taxon>
        <taxon>Analgoidea</taxon>
        <taxon>Pyroglyphidae</taxon>
        <taxon>Dermatophagoidinae</taxon>
        <taxon>Dermatophagoides</taxon>
    </lineage>
</organism>
<dbReference type="GO" id="GO:0005886">
    <property type="term" value="C:plasma membrane"/>
    <property type="evidence" value="ECO:0007669"/>
    <property type="project" value="TreeGrafter"/>
</dbReference>
<dbReference type="GO" id="GO:0006581">
    <property type="term" value="P:acetylcholine catabolic process"/>
    <property type="evidence" value="ECO:0007669"/>
    <property type="project" value="TreeGrafter"/>
</dbReference>
<dbReference type="Proteomes" id="UP000828236">
    <property type="component" value="Unassembled WGS sequence"/>
</dbReference>
<accession>A0A9D4P622</accession>
<dbReference type="PANTHER" id="PTHR43918">
    <property type="entry name" value="ACETYLCHOLINESTERASE"/>
    <property type="match status" value="1"/>
</dbReference>
<dbReference type="EMBL" id="SDOV01000002">
    <property type="protein sequence ID" value="KAH7643790.1"/>
    <property type="molecule type" value="Genomic_DNA"/>
</dbReference>
<proteinExistence type="inferred from homology"/>
<evidence type="ECO:0000256" key="1">
    <source>
        <dbReference type="ARBA" id="ARBA00005964"/>
    </source>
</evidence>
<dbReference type="InterPro" id="IPR029058">
    <property type="entry name" value="AB_hydrolase_fold"/>
</dbReference>
<comment type="caution">
    <text evidence="7">The sequence shown here is derived from an EMBL/GenBank/DDBJ whole genome shotgun (WGS) entry which is preliminary data.</text>
</comment>
<dbReference type="GO" id="GO:0003990">
    <property type="term" value="F:acetylcholinesterase activity"/>
    <property type="evidence" value="ECO:0007669"/>
    <property type="project" value="TreeGrafter"/>
</dbReference>
<dbReference type="GO" id="GO:0019695">
    <property type="term" value="P:choline metabolic process"/>
    <property type="evidence" value="ECO:0007669"/>
    <property type="project" value="TreeGrafter"/>
</dbReference>
<name>A0A9D4P622_DERFA</name>
<evidence type="ECO:0000256" key="3">
    <source>
        <dbReference type="ARBA" id="ARBA00022801"/>
    </source>
</evidence>
<sequence>MCSFLSSQTQLIYNESENISTNNRHRSESELPIVTLKNGARVLGTYENSPEKKPTYFFKTIRYGEVPVRFGLPQMAKPWNDIYDATHYRNGCPQSLPFISYNEDCLYLNVWQPVNSSHHLKPVIVYFYGGGFEFGDINYFYTQLIDGSNFIDFGDLVFVSVQYRLGAFGFLYTGTERAPGNQGVHDMLLSLRWVKENIERFGGDPNNVIVYGESSGSIAISAMIISPLANGLFQRAIMSSGAINEFYAYSPENLLNYSKEVAKKCECPVDNLNHMVDCMQNKSASELANLRFSANIPAIMKAQMFPMMYGDKEGLLPERPSTMLKKGIYNSVDLISGFNYGEYGTIGLLINPELINGFKNYNIKDVKRLINNSIDSIKGISKYEDLKQKILDFYTKDMNENSSTAEVRRTIINLLSDGSIICPTYLFTQKYARVLARNSSNRNQVFSYRFDHHSFYMNLLACLSWMGPCHGMELPIMLGLAVHPRYLSLFFTNEDKRLSEKTMRTITHFAKNGEPGQYMDGKEWPKFMSIDSETGKNTNKIGKSIVWKQMVINSEHHLIITDEYVDHCRFWEPILFADDPIN</sequence>
<dbReference type="InterPro" id="IPR002018">
    <property type="entry name" value="CarbesteraseB"/>
</dbReference>
<protein>
    <recommendedName>
        <fullName evidence="5">Carboxylic ester hydrolase</fullName>
        <ecNumber evidence="5">3.1.1.-</ecNumber>
    </recommendedName>
</protein>